<accession>A0A4U0NCZ9</accession>
<sequence length="67" mass="6443">MSSQRPAKGQAVGPAQGGGPGTGDSELIEIHGTFASRVPAEGGGPVRGSVSDCAAGWPGLMAVPGRG</sequence>
<comment type="caution">
    <text evidence="2">The sequence shown here is derived from an EMBL/GenBank/DDBJ whole genome shotgun (WGS) entry which is preliminary data.</text>
</comment>
<evidence type="ECO:0000313" key="2">
    <source>
        <dbReference type="EMBL" id="TJZ51901.1"/>
    </source>
</evidence>
<dbReference type="RefSeq" id="WP_136741226.1">
    <property type="nucleotide sequence ID" value="NZ_SUMB01000006.1"/>
</dbReference>
<feature type="compositionally biased region" description="Low complexity" evidence="1">
    <location>
        <begin position="1"/>
        <end position="14"/>
    </location>
</feature>
<keyword evidence="3" id="KW-1185">Reference proteome</keyword>
<proteinExistence type="predicted"/>
<evidence type="ECO:0000256" key="1">
    <source>
        <dbReference type="SAM" id="MobiDB-lite"/>
    </source>
</evidence>
<name>A0A4U0NCZ9_9ACTN</name>
<dbReference type="EMBL" id="SUMB01000006">
    <property type="protein sequence ID" value="TJZ51901.1"/>
    <property type="molecule type" value="Genomic_DNA"/>
</dbReference>
<organism evidence="2 3">
    <name type="scientific">Streptomyces piniterrae</name>
    <dbReference type="NCBI Taxonomy" id="2571125"/>
    <lineage>
        <taxon>Bacteria</taxon>
        <taxon>Bacillati</taxon>
        <taxon>Actinomycetota</taxon>
        <taxon>Actinomycetes</taxon>
        <taxon>Kitasatosporales</taxon>
        <taxon>Streptomycetaceae</taxon>
        <taxon>Streptomyces</taxon>
    </lineage>
</organism>
<protein>
    <submittedName>
        <fullName evidence="2">Uncharacterized protein</fullName>
    </submittedName>
</protein>
<evidence type="ECO:0000313" key="3">
    <source>
        <dbReference type="Proteomes" id="UP000308697"/>
    </source>
</evidence>
<gene>
    <name evidence="2" type="ORF">FCH28_18745</name>
</gene>
<feature type="region of interest" description="Disordered" evidence="1">
    <location>
        <begin position="1"/>
        <end position="28"/>
    </location>
</feature>
<dbReference type="Proteomes" id="UP000308697">
    <property type="component" value="Unassembled WGS sequence"/>
</dbReference>
<reference evidence="2 3" key="1">
    <citation type="submission" date="2019-04" db="EMBL/GenBank/DDBJ databases">
        <title>Streptomyces piniterrae sp. nov., a heliquinomycin-producing actinomycete isolated from rhizosphere soil of Pinus yunnanensis.</title>
        <authorList>
            <person name="Zhuang X."/>
            <person name="Zhao J."/>
        </authorList>
    </citation>
    <scope>NUCLEOTIDE SEQUENCE [LARGE SCALE GENOMIC DNA]</scope>
    <source>
        <strain evidence="3">jys28</strain>
    </source>
</reference>
<dbReference type="AlphaFoldDB" id="A0A4U0NCZ9"/>